<sequence length="572" mass="61395">MAAHGYNNEPQRRTSAPHGQRLLPPDGHLDGPVVRDVVPRAPRHGRHVHVGVGPGARRVLERRQQRLAVPAAAHAVLPPEVHLEQALRGVEARAEALLDDGVVVVDEVADEGAHGARVGGRAALVRVPHEVDVERRHDGGVGAQAQQLEEARVAVDGAPQRALERRAADPHVRVHLVDEVGLARDGIAQRRRERPVDAAEERRVGVRGHGAGRRRGEDGLRAGLAGEAERVEPRRRRLRRAVLLRPRRELAQQVGGHAHDGLEVRLGGAPRRKRPLAAVDGDVDRLPGHGDGVQQLVLARLAEEARVQHEGVPHHDHVQRRQAGQRAAVAAVRRGRHVALAQPQGAAPSEEAHRRELDELGPLLLAAVPERVVAQHLAVAVAADLDLALRRDAHGRVDVLGDEDALPQHVEDLEQLQVRRAGRHGGQPAGVIGAARVAVEGEDGWRGDHGLLFAGPGGAVGGAGLGEGADGGLAVLVQGRRAGSRRVEDHGGAREAIQTEVAGLNLDVCRLGPRDGAREPRAYMMNLRRRSRIWPWAMPTASWEPSSGARPELRGASDSPAIRAESIARPRA</sequence>
<feature type="region of interest" description="Disordered" evidence="1">
    <location>
        <begin position="193"/>
        <end position="218"/>
    </location>
</feature>
<dbReference type="Proteomes" id="UP000036947">
    <property type="component" value="Unassembled WGS sequence"/>
</dbReference>
<evidence type="ECO:0000256" key="1">
    <source>
        <dbReference type="SAM" id="MobiDB-lite"/>
    </source>
</evidence>
<keyword evidence="3" id="KW-1185">Reference proteome</keyword>
<comment type="caution">
    <text evidence="2">The sequence shown here is derived from an EMBL/GenBank/DDBJ whole genome shotgun (WGS) entry which is preliminary data.</text>
</comment>
<feature type="region of interest" description="Disordered" evidence="1">
    <location>
        <begin position="1"/>
        <end position="32"/>
    </location>
</feature>
<proteinExistence type="predicted"/>
<reference evidence="2 3" key="1">
    <citation type="journal article" date="2015" name="BMC Genomics">
        <title>The genome of the truffle-parasite Tolypocladium ophioglossoides and the evolution of antifungal peptaibiotics.</title>
        <authorList>
            <person name="Quandt C.A."/>
            <person name="Bushley K.E."/>
            <person name="Spatafora J.W."/>
        </authorList>
    </citation>
    <scope>NUCLEOTIDE SEQUENCE [LARGE SCALE GENOMIC DNA]</scope>
    <source>
        <strain evidence="2 3">CBS 100239</strain>
    </source>
</reference>
<feature type="region of interest" description="Disordered" evidence="1">
    <location>
        <begin position="541"/>
        <end position="572"/>
    </location>
</feature>
<name>A0A0L0N7I1_TOLOC</name>
<organism evidence="2 3">
    <name type="scientific">Tolypocladium ophioglossoides (strain CBS 100239)</name>
    <name type="common">Snaketongue truffleclub</name>
    <name type="synonym">Elaphocordyceps ophioglossoides</name>
    <dbReference type="NCBI Taxonomy" id="1163406"/>
    <lineage>
        <taxon>Eukaryota</taxon>
        <taxon>Fungi</taxon>
        <taxon>Dikarya</taxon>
        <taxon>Ascomycota</taxon>
        <taxon>Pezizomycotina</taxon>
        <taxon>Sordariomycetes</taxon>
        <taxon>Hypocreomycetidae</taxon>
        <taxon>Hypocreales</taxon>
        <taxon>Ophiocordycipitaceae</taxon>
        <taxon>Tolypocladium</taxon>
    </lineage>
</organism>
<dbReference type="AlphaFoldDB" id="A0A0L0N7I1"/>
<dbReference type="EMBL" id="LFRF01000015">
    <property type="protein sequence ID" value="KND89964.1"/>
    <property type="molecule type" value="Genomic_DNA"/>
</dbReference>
<evidence type="ECO:0000313" key="2">
    <source>
        <dbReference type="EMBL" id="KND89964.1"/>
    </source>
</evidence>
<gene>
    <name evidence="2" type="ORF">TOPH_05342</name>
</gene>
<evidence type="ECO:0000313" key="3">
    <source>
        <dbReference type="Proteomes" id="UP000036947"/>
    </source>
</evidence>
<feature type="compositionally biased region" description="Basic and acidic residues" evidence="1">
    <location>
        <begin position="193"/>
        <end position="204"/>
    </location>
</feature>
<accession>A0A0L0N7I1</accession>
<protein>
    <submittedName>
        <fullName evidence="2">Uncharacterized protein</fullName>
    </submittedName>
</protein>